<dbReference type="KEGG" id="dfa:DFA_04189"/>
<feature type="region of interest" description="Disordered" evidence="1">
    <location>
        <begin position="49"/>
        <end position="133"/>
    </location>
</feature>
<dbReference type="Gene3D" id="1.25.40.20">
    <property type="entry name" value="Ankyrin repeat-containing domain"/>
    <property type="match status" value="2"/>
</dbReference>
<dbReference type="OrthoDB" id="76098at2759"/>
<accession>F4Q1J2</accession>
<feature type="compositionally biased region" description="Low complexity" evidence="1">
    <location>
        <begin position="119"/>
        <end position="133"/>
    </location>
</feature>
<dbReference type="Proteomes" id="UP000007797">
    <property type="component" value="Unassembled WGS sequence"/>
</dbReference>
<dbReference type="PANTHER" id="PTHR46586:SF3">
    <property type="entry name" value="ANKYRIN REPEAT-CONTAINING PROTEIN"/>
    <property type="match status" value="1"/>
</dbReference>
<dbReference type="RefSeq" id="XP_004366597.1">
    <property type="nucleotide sequence ID" value="XM_004366540.1"/>
</dbReference>
<organism evidence="2 3">
    <name type="scientific">Cavenderia fasciculata</name>
    <name type="common">Slime mold</name>
    <name type="synonym">Dictyostelium fasciculatum</name>
    <dbReference type="NCBI Taxonomy" id="261658"/>
    <lineage>
        <taxon>Eukaryota</taxon>
        <taxon>Amoebozoa</taxon>
        <taxon>Evosea</taxon>
        <taxon>Eumycetozoa</taxon>
        <taxon>Dictyostelia</taxon>
        <taxon>Acytosteliales</taxon>
        <taxon>Cavenderiaceae</taxon>
        <taxon>Cavenderia</taxon>
    </lineage>
</organism>
<dbReference type="Pfam" id="PF13637">
    <property type="entry name" value="Ank_4"/>
    <property type="match status" value="2"/>
</dbReference>
<evidence type="ECO:0000256" key="1">
    <source>
        <dbReference type="SAM" id="MobiDB-lite"/>
    </source>
</evidence>
<dbReference type="InterPro" id="IPR036770">
    <property type="entry name" value="Ankyrin_rpt-contain_sf"/>
</dbReference>
<dbReference type="InterPro" id="IPR052050">
    <property type="entry name" value="SecEffector_AnkRepeat"/>
</dbReference>
<protein>
    <recommendedName>
        <fullName evidence="4">Ankyrin repeat-containing protein</fullName>
    </recommendedName>
</protein>
<proteinExistence type="predicted"/>
<dbReference type="PANTHER" id="PTHR46586">
    <property type="entry name" value="ANKYRIN REPEAT-CONTAINING PROTEIN"/>
    <property type="match status" value="1"/>
</dbReference>
<dbReference type="SMART" id="SM00248">
    <property type="entry name" value="ANK"/>
    <property type="match status" value="4"/>
</dbReference>
<keyword evidence="3" id="KW-1185">Reference proteome</keyword>
<feature type="compositionally biased region" description="Basic and acidic residues" evidence="1">
    <location>
        <begin position="54"/>
        <end position="63"/>
    </location>
</feature>
<sequence>MKCKVCGLFESASIDEFRLHGINHCIPSIARYFGVTQLYDLSNLLVDQQQQQQQHDDDETRMVEEEEEEGTVKKRKRDHLQHNNDSITTTNKMIVESNNNSNDLPIVPPPPPPPPHPLPTTSNNNNNNNNINNTSTSLFKSLIKSPYIRHTLFKHINRVTELPHLGMISEYAMPWDFIKHNLPNEDSVLAKRRWYVISDYCSHQGAKLDTLLHLLKWSPDYDPQDQYEDCQQNLFYNVAYEGHRDILEYLVKRYPNIVMNGTQEALDVAAMKGHFSTVQLLSSMKQVKCTTSAMDKAASGGNLNIVKYLLENRTEGCTCRAIDSASRNGYLDVVIYLTENGKGCTTDAIENGHLDIVRYIVSNRNEKCTTQAVDVAIEKNCSLEIIKLLDQECTIGGLTSAIYNDRMDIVEYLYKKFPKSTRMWTRITFNEAASHGKLDFIKVFTTNAMNKAAANGHIDVVKFLHDYRTEGCSTDAMNKAARNGHIEIVKFLHLNRTEGCTPDAMDGAAQENNLEMVKWLHKNRSEGCTEFAILSSNCNPDIYTYILSNKLIPIELIKSGRIAQLPYGGDEKEDYYEIVDLINKYYYGDNGTK</sequence>
<dbReference type="EMBL" id="GL883018">
    <property type="protein sequence ID" value="EGG18693.1"/>
    <property type="molecule type" value="Genomic_DNA"/>
</dbReference>
<evidence type="ECO:0000313" key="2">
    <source>
        <dbReference type="EMBL" id="EGG18693.1"/>
    </source>
</evidence>
<dbReference type="SUPFAM" id="SSF48403">
    <property type="entry name" value="Ankyrin repeat"/>
    <property type="match status" value="1"/>
</dbReference>
<evidence type="ECO:0008006" key="4">
    <source>
        <dbReference type="Google" id="ProtNLM"/>
    </source>
</evidence>
<dbReference type="GeneID" id="14870667"/>
<dbReference type="InterPro" id="IPR002110">
    <property type="entry name" value="Ankyrin_rpt"/>
</dbReference>
<dbReference type="AlphaFoldDB" id="F4Q1J2"/>
<reference evidence="3" key="1">
    <citation type="journal article" date="2011" name="Genome Res.">
        <title>Phylogeny-wide analysis of social amoeba genomes highlights ancient origins for complex intercellular communication.</title>
        <authorList>
            <person name="Heidel A.J."/>
            <person name="Lawal H.M."/>
            <person name="Felder M."/>
            <person name="Schilde C."/>
            <person name="Helps N.R."/>
            <person name="Tunggal B."/>
            <person name="Rivero F."/>
            <person name="John U."/>
            <person name="Schleicher M."/>
            <person name="Eichinger L."/>
            <person name="Platzer M."/>
            <person name="Noegel A.A."/>
            <person name="Schaap P."/>
            <person name="Gloeckner G."/>
        </authorList>
    </citation>
    <scope>NUCLEOTIDE SEQUENCE [LARGE SCALE GENOMIC DNA]</scope>
    <source>
        <strain evidence="3">SH3</strain>
    </source>
</reference>
<evidence type="ECO:0000313" key="3">
    <source>
        <dbReference type="Proteomes" id="UP000007797"/>
    </source>
</evidence>
<feature type="compositionally biased region" description="Pro residues" evidence="1">
    <location>
        <begin position="106"/>
        <end position="118"/>
    </location>
</feature>
<gene>
    <name evidence="2" type="ORF">DFA_04189</name>
</gene>
<feature type="compositionally biased region" description="Polar residues" evidence="1">
    <location>
        <begin position="83"/>
        <end position="99"/>
    </location>
</feature>
<name>F4Q1J2_CACFS</name>